<feature type="region of interest" description="Disordered" evidence="2">
    <location>
        <begin position="142"/>
        <end position="174"/>
    </location>
</feature>
<dbReference type="PANTHER" id="PTHR31025">
    <property type="entry name" value="SI:CH211-196P9.1-RELATED"/>
    <property type="match status" value="1"/>
</dbReference>
<dbReference type="Gene3D" id="3.30.160.60">
    <property type="entry name" value="Classic Zinc Finger"/>
    <property type="match status" value="1"/>
</dbReference>
<comment type="caution">
    <text evidence="4">The sequence shown here is derived from an EMBL/GenBank/DDBJ whole genome shotgun (WGS) entry which is preliminary data.</text>
</comment>
<dbReference type="SMART" id="SM00355">
    <property type="entry name" value="ZnF_C2H2"/>
    <property type="match status" value="4"/>
</dbReference>
<dbReference type="PROSITE" id="PS50157">
    <property type="entry name" value="ZINC_FINGER_C2H2_2"/>
    <property type="match status" value="1"/>
</dbReference>
<evidence type="ECO:0000313" key="5">
    <source>
        <dbReference type="Proteomes" id="UP000830375"/>
    </source>
</evidence>
<evidence type="ECO:0000313" key="4">
    <source>
        <dbReference type="EMBL" id="KAI2660199.1"/>
    </source>
</evidence>
<sequence length="1357" mass="153689">MWKCKACSLSLSGRSDLLKHFRLQHRHMQRYPCPHINCPCTFKTWNALYIHLSRVHPKQNTQELQELSTYSCHLCTCSDLPTEKDYFSHIGTHLKSNETVPCMFRDCNFQTNVYGTFHSHKNRKHSRHTLKDFKPDIVRNTRVSQESSYNPEEDAGNQDDSAVEEDSACSNSDVDVTNNLPEVIENNFAAALLKLEHFAHVPGKKIDEFLEELHYLSSATLPLSIDILEGVFQKHSPTTDRSAVTEVATALCTSNPLLKAIEKGGPLSSTYLRNKYYKESFNVVEPIEYVLDAKENRSFQYVPVLKSLQQLFKKDVVDRVVENHRAQQSKMASGEHHTYKSPQDGSHFQQNTFLSGDEMRILLRLYVDDFEVCNPLGTSRRKHKLCGIYWTLSNLPPGSYSSLSSIYLALLCKTDDVNEYGFDRVLHPLLQDMKTLEQDGVFIPLLGRFVKGTIQVVAADNLGAHSIAGFNESFSSGYICRFCTGTKTDIQTKEVKSGAFTLRTKELHDSHVTSAQENGTSCFGVKRHCVITKTLAHFSVHTGYPPDIMHDLFEGIVPVELARCLALLISKKYFSLQTLNKSILHFPYKWADKTNRPHVIPHTFSTRATIGGNAHENWALIRLLPLIIGHLVPEGEMAWQILLDLKDIVELVVAPTHTDESIAYLGGKISEHRQKYQELFPGVQLLPKHHYLEHYPQLIRMFGPLVCLWTMRFEAKHSFFKQVVRHTNCFKNVPLSLATKHQLMISYHLRSSSFEETSLEVTNVSTVPLDCLKQEIAQTIEKNFPGTTEVHLSKCVSSKGVHFRKGMIVAHGSTSGLPDFGEILQICVVQERLCFMVRRLSGWYREHFRAFELSVYPTRETVLIELGELADDYPLPDYFVGPLRLVTLKRYVHIRFVFFNIKWISMDCLISGKLPMFKLNFLYPHSGNREMAAPVKLRIILGENDSQRLILPGGMPETVIELVQEIKRQCGVDGDFRLQFMDVEFGNEFTNLVSMSDIQDKSSIKVIFNSVTPTQPDGTPPSLYSAAASRTLNDSSSLSSAGSSFDTDILSSPESTSSRSTVWPIVFPMPRFAYDSQLQLDRANAAFKETGALLNPDTKLKSAVLDGLAETIVQYKVYLSDREFDEVAEALVTANPCLKEPGSVTGYGGWKTSLKYKLANYRTKLRRLGCPEVTVNALTHKPESKCSPAYGVKKPKKAEVNYCPTYPAGETPETLEEIRVALLSEVKKRNNEHKLAAMMDKTFALRRQEVVSEAPMIADFKMRWPALFNVREVSTEFKRITTIHLQSKFFSELDVHSANLMKAYAKKGGVQGKQIKTIMAPITKTDTIEVRRECILKGLCVYLNEDPDKLVKQYLVC</sequence>
<dbReference type="Proteomes" id="UP000830375">
    <property type="component" value="Unassembled WGS sequence"/>
</dbReference>
<feature type="compositionally biased region" description="Acidic residues" evidence="2">
    <location>
        <begin position="151"/>
        <end position="167"/>
    </location>
</feature>
<evidence type="ECO:0000256" key="1">
    <source>
        <dbReference type="PROSITE-ProRule" id="PRU00042"/>
    </source>
</evidence>
<protein>
    <submittedName>
        <fullName evidence="4">Insulinoma-associated protein 1b</fullName>
    </submittedName>
</protein>
<keyword evidence="5" id="KW-1185">Reference proteome</keyword>
<keyword evidence="1" id="KW-0479">Metal-binding</keyword>
<accession>A0ABQ8MBD7</accession>
<dbReference type="PROSITE" id="PS00028">
    <property type="entry name" value="ZINC_FINGER_C2H2_1"/>
    <property type="match status" value="2"/>
</dbReference>
<evidence type="ECO:0000259" key="3">
    <source>
        <dbReference type="PROSITE" id="PS50157"/>
    </source>
</evidence>
<reference evidence="4 5" key="1">
    <citation type="submission" date="2022-01" db="EMBL/GenBank/DDBJ databases">
        <title>A high-quality chromosome-level genome assembly of rohu carp, Labeo rohita.</title>
        <authorList>
            <person name="Arick M.A. II"/>
            <person name="Hsu C.-Y."/>
            <person name="Magbanua Z."/>
            <person name="Pechanova O."/>
            <person name="Grover C."/>
            <person name="Miller E."/>
            <person name="Thrash A."/>
            <person name="Ezzel L."/>
            <person name="Alam S."/>
            <person name="Benzie J."/>
            <person name="Hamilton M."/>
            <person name="Karsi A."/>
            <person name="Lawrence M.L."/>
            <person name="Peterson D.G."/>
        </authorList>
    </citation>
    <scope>NUCLEOTIDE SEQUENCE [LARGE SCALE GENOMIC DNA]</scope>
    <source>
        <strain evidence="5">BAU-BD-2019</strain>
        <tissue evidence="4">Blood</tissue>
    </source>
</reference>
<feature type="domain" description="C2H2-type" evidence="3">
    <location>
        <begin position="2"/>
        <end position="32"/>
    </location>
</feature>
<keyword evidence="1" id="KW-0862">Zinc</keyword>
<feature type="region of interest" description="Disordered" evidence="2">
    <location>
        <begin position="1036"/>
        <end position="1058"/>
    </location>
</feature>
<gene>
    <name evidence="4" type="ORF">H4Q32_025919</name>
</gene>
<organism evidence="4 5">
    <name type="scientific">Labeo rohita</name>
    <name type="common">Indian major carp</name>
    <name type="synonym">Cyprinus rohita</name>
    <dbReference type="NCBI Taxonomy" id="84645"/>
    <lineage>
        <taxon>Eukaryota</taxon>
        <taxon>Metazoa</taxon>
        <taxon>Chordata</taxon>
        <taxon>Craniata</taxon>
        <taxon>Vertebrata</taxon>
        <taxon>Euteleostomi</taxon>
        <taxon>Actinopterygii</taxon>
        <taxon>Neopterygii</taxon>
        <taxon>Teleostei</taxon>
        <taxon>Ostariophysi</taxon>
        <taxon>Cypriniformes</taxon>
        <taxon>Cyprinidae</taxon>
        <taxon>Labeoninae</taxon>
        <taxon>Labeonini</taxon>
        <taxon>Labeo</taxon>
    </lineage>
</organism>
<dbReference type="InterPro" id="IPR013087">
    <property type="entry name" value="Znf_C2H2_type"/>
</dbReference>
<name>A0ABQ8MBD7_LABRO</name>
<evidence type="ECO:0000256" key="2">
    <source>
        <dbReference type="SAM" id="MobiDB-lite"/>
    </source>
</evidence>
<dbReference type="EMBL" id="JACTAM010000010">
    <property type="protein sequence ID" value="KAI2660199.1"/>
    <property type="molecule type" value="Genomic_DNA"/>
</dbReference>
<keyword evidence="1" id="KW-0863">Zinc-finger</keyword>
<dbReference type="PANTHER" id="PTHR31025:SF27">
    <property type="entry name" value="SI:CH211-193K19.2-RELATED"/>
    <property type="match status" value="1"/>
</dbReference>
<proteinExistence type="predicted"/>